<dbReference type="GeneID" id="113692452"/>
<sequence length="271" mass="29700">MITQKSMSTAMNARLIGSGKETIILAHGYGGDHSVWDKVVPSLAQLHQVLVFDWSFSGAVKDLNLFDAVKYSSYDAFADDIIALVEEMNLKSSVFVGHSMSGMIGCIASVKRPDLFSRLVLVASSPRFINSEDYEGGFEISHIEQIFASIESNYDQWATSFASAVVDNNDPPSVEKLAATLKRMGYKTALPLAKTVFLSDHRAILEKVTAPCTIIHTARDLVVPDSVPIFMQNKIKGPSTIEIIATTEGHFPQLTAHKLFLDVLDKVLIGH</sequence>
<evidence type="ECO:0000259" key="3">
    <source>
        <dbReference type="Pfam" id="PF00561"/>
    </source>
</evidence>
<dbReference type="GO" id="GO:0016787">
    <property type="term" value="F:hydrolase activity"/>
    <property type="evidence" value="ECO:0007669"/>
    <property type="project" value="UniProtKB-KW"/>
</dbReference>
<dbReference type="OrthoDB" id="408373at2759"/>
<reference evidence="5" key="2">
    <citation type="submission" date="2025-08" db="UniProtKB">
        <authorList>
            <consortium name="RefSeq"/>
        </authorList>
    </citation>
    <scope>IDENTIFICATION</scope>
    <source>
        <tissue evidence="5">Leaves</tissue>
    </source>
</reference>
<dbReference type="Pfam" id="PF00561">
    <property type="entry name" value="Abhydrolase_1"/>
    <property type="match status" value="1"/>
</dbReference>
<dbReference type="FunFam" id="3.40.50.1820:FF:000042">
    <property type="entry name" value="probable strigolactone esterase DAD2"/>
    <property type="match status" value="1"/>
</dbReference>
<comment type="similarity">
    <text evidence="1">Belongs to the AB hydrolase superfamily.</text>
</comment>
<protein>
    <submittedName>
        <fullName evidence="5">Strigolactone esterase D14-like</fullName>
    </submittedName>
</protein>
<accession>A0A6P6SKJ3</accession>
<keyword evidence="2" id="KW-0378">Hydrolase</keyword>
<evidence type="ECO:0000256" key="1">
    <source>
        <dbReference type="ARBA" id="ARBA00008645"/>
    </source>
</evidence>
<proteinExistence type="inferred from homology"/>
<dbReference type="PANTHER" id="PTHR43039">
    <property type="entry name" value="ESTERASE-RELATED"/>
    <property type="match status" value="1"/>
</dbReference>
<evidence type="ECO:0000313" key="4">
    <source>
        <dbReference type="Proteomes" id="UP001652660"/>
    </source>
</evidence>
<feature type="domain" description="AB hydrolase-1" evidence="3">
    <location>
        <begin position="22"/>
        <end position="148"/>
    </location>
</feature>
<dbReference type="InterPro" id="IPR000073">
    <property type="entry name" value="AB_hydrolase_1"/>
</dbReference>
<dbReference type="Proteomes" id="UP001652660">
    <property type="component" value="Chromosome 6c"/>
</dbReference>
<keyword evidence="4" id="KW-1185">Reference proteome</keyword>
<reference evidence="4" key="1">
    <citation type="journal article" date="2025" name="Foods">
        <title>Unveiling the Microbial Signatures of Arabica Coffee Cherries: Insights into Ripeness Specific Diversity, Functional Traits, and Implications for Quality and Safety.</title>
        <authorList>
            <consortium name="RefSeq"/>
            <person name="Tenea G.N."/>
            <person name="Cifuentes V."/>
            <person name="Reyes P."/>
            <person name="Cevallos-Vallejos M."/>
        </authorList>
    </citation>
    <scope>NUCLEOTIDE SEQUENCE [LARGE SCALE GENOMIC DNA]</scope>
</reference>
<dbReference type="Gene3D" id="3.40.50.1820">
    <property type="entry name" value="alpha/beta hydrolase"/>
    <property type="match status" value="1"/>
</dbReference>
<dbReference type="SUPFAM" id="SSF53474">
    <property type="entry name" value="alpha/beta-Hydrolases"/>
    <property type="match status" value="1"/>
</dbReference>
<name>A0A6P6SKJ3_COFAR</name>
<evidence type="ECO:0000256" key="2">
    <source>
        <dbReference type="ARBA" id="ARBA00022801"/>
    </source>
</evidence>
<dbReference type="RefSeq" id="XP_027066660.1">
    <property type="nucleotide sequence ID" value="XM_027210859.2"/>
</dbReference>
<organism evidence="4 5">
    <name type="scientific">Coffea arabica</name>
    <name type="common">Arabian coffee</name>
    <dbReference type="NCBI Taxonomy" id="13443"/>
    <lineage>
        <taxon>Eukaryota</taxon>
        <taxon>Viridiplantae</taxon>
        <taxon>Streptophyta</taxon>
        <taxon>Embryophyta</taxon>
        <taxon>Tracheophyta</taxon>
        <taxon>Spermatophyta</taxon>
        <taxon>Magnoliopsida</taxon>
        <taxon>eudicotyledons</taxon>
        <taxon>Gunneridae</taxon>
        <taxon>Pentapetalae</taxon>
        <taxon>asterids</taxon>
        <taxon>lamiids</taxon>
        <taxon>Gentianales</taxon>
        <taxon>Rubiaceae</taxon>
        <taxon>Ixoroideae</taxon>
        <taxon>Gardenieae complex</taxon>
        <taxon>Bertiereae - Coffeeae clade</taxon>
        <taxon>Coffeeae</taxon>
        <taxon>Coffea</taxon>
    </lineage>
</organism>
<evidence type="ECO:0000313" key="5">
    <source>
        <dbReference type="RefSeq" id="XP_027066660.1"/>
    </source>
</evidence>
<dbReference type="AlphaFoldDB" id="A0A6P6SKJ3"/>
<dbReference type="InterPro" id="IPR029058">
    <property type="entry name" value="AB_hydrolase_fold"/>
</dbReference>
<gene>
    <name evidence="5" type="primary">LOC113692452</name>
</gene>